<dbReference type="SMART" id="SM00028">
    <property type="entry name" value="TPR"/>
    <property type="match status" value="3"/>
</dbReference>
<dbReference type="Gene3D" id="1.10.630.10">
    <property type="entry name" value="Cytochrome P450"/>
    <property type="match status" value="2"/>
</dbReference>
<dbReference type="PRINTS" id="PR00465">
    <property type="entry name" value="EP450IV"/>
</dbReference>
<dbReference type="InterPro" id="IPR011990">
    <property type="entry name" value="TPR-like_helical_dom_sf"/>
</dbReference>
<dbReference type="GO" id="GO:0016020">
    <property type="term" value="C:membrane"/>
    <property type="evidence" value="ECO:0007669"/>
    <property type="project" value="UniProtKB-SubCell"/>
</dbReference>
<evidence type="ECO:0000256" key="3">
    <source>
        <dbReference type="ARBA" id="ARBA00022723"/>
    </source>
</evidence>
<dbReference type="PROSITE" id="PS00086">
    <property type="entry name" value="CYTOCHROME_P450"/>
    <property type="match status" value="1"/>
</dbReference>
<evidence type="ECO:0000256" key="8">
    <source>
        <dbReference type="PROSITE-ProRule" id="PRU00339"/>
    </source>
</evidence>
<keyword evidence="4" id="KW-1133">Transmembrane helix</keyword>
<dbReference type="PANTHER" id="PTHR24298:SF428">
    <property type="entry name" value="CYTOCHROME P450 93B16"/>
    <property type="match status" value="1"/>
</dbReference>
<dbReference type="SUPFAM" id="SSF48452">
    <property type="entry name" value="TPR-like"/>
    <property type="match status" value="1"/>
</dbReference>
<evidence type="ECO:0000256" key="10">
    <source>
        <dbReference type="SAM" id="Coils"/>
    </source>
</evidence>
<dbReference type="PROSITE" id="PS50005">
    <property type="entry name" value="TPR"/>
    <property type="match status" value="2"/>
</dbReference>
<dbReference type="InterPro" id="IPR051103">
    <property type="entry name" value="Plant_metabolite_P450s"/>
</dbReference>
<keyword evidence="9" id="KW-0503">Monooxygenase</keyword>
<evidence type="ECO:0000256" key="5">
    <source>
        <dbReference type="ARBA" id="ARBA00023004"/>
    </source>
</evidence>
<evidence type="ECO:0000256" key="9">
    <source>
        <dbReference type="RuleBase" id="RU000461"/>
    </source>
</evidence>
<sequence>MSPIPQETFESIEETEEEIKIAQGEEEEEKPIDEKQQAIDSLPNDVESLKLLMENKIKDKKVVEAVTILDKLIEIDPSDPQWPLLKSHLQSSIGEAEAATLGFEEILSKDPLSVEAYHGLVMAASQSETGELQNVLKRIENAMEKCKKEKNKKEDVRDFRLLIAQVRVIEGNYDQALSVYQELVKEEPRDFRPYLCQGIIYTLLRKTEEAAKSFEKYQKLVPKDHPYHRYFEDNMMATKVFSQMAGSVPCIVVSSPEFAKECLMTNKLTFGSRPVTISIDFLTYNSAGFAFTHFGTVWSFMKKVLMSELLGGQALKKHCHIQHNEIQNLVQLLLKKSVNGERGFLRKSTDIRGRYYILLERIIKEHEEVRNKKKGKPTSDVGNNKDIKTAGTDTSAGSTEWALGELINHPNMLQKARKEIDSVVAIFKEALRLHPPAPMLARESTQDCMIGGYNIPAKTRLFVNVRSINRNPKYWNDPLEFRPERFMIRESVDGRCDQYQTSRVNKDVRGQHFEFLPFGTGRRGCAGIWLFLVEGPAVLAAIIQCLDWEVISSNGSKVIDTTDRPGLTVPMANLSYLTCAPVSIRSTLICSRPEPVSGRNKFGDRMCFRICQGCGCRFENETSVFYSAR</sequence>
<reference evidence="12 13" key="1">
    <citation type="journal article" date="2018" name="Science">
        <title>The opium poppy genome and morphinan production.</title>
        <authorList>
            <person name="Guo L."/>
            <person name="Winzer T."/>
            <person name="Yang X."/>
            <person name="Li Y."/>
            <person name="Ning Z."/>
            <person name="He Z."/>
            <person name="Teodor R."/>
            <person name="Lu Y."/>
            <person name="Bowser T.A."/>
            <person name="Graham I.A."/>
            <person name="Ye K."/>
        </authorList>
    </citation>
    <scope>NUCLEOTIDE SEQUENCE [LARGE SCALE GENOMIC DNA]</scope>
    <source>
        <strain evidence="13">cv. HN1</strain>
        <tissue evidence="12">Leaves</tissue>
    </source>
</reference>
<dbReference type="SUPFAM" id="SSF48264">
    <property type="entry name" value="Cytochrome P450"/>
    <property type="match status" value="1"/>
</dbReference>
<evidence type="ECO:0000256" key="2">
    <source>
        <dbReference type="ARBA" id="ARBA00022692"/>
    </source>
</evidence>
<proteinExistence type="inferred from homology"/>
<keyword evidence="9" id="KW-0560">Oxidoreductase</keyword>
<dbReference type="STRING" id="3469.A0A4Y7KVE6"/>
<evidence type="ECO:0000256" key="6">
    <source>
        <dbReference type="ARBA" id="ARBA00023136"/>
    </source>
</evidence>
<dbReference type="PANTHER" id="PTHR24298">
    <property type="entry name" value="FLAVONOID 3'-MONOOXYGENASE-RELATED"/>
    <property type="match status" value="1"/>
</dbReference>
<evidence type="ECO:0000313" key="12">
    <source>
        <dbReference type="EMBL" id="RZC76148.1"/>
    </source>
</evidence>
<dbReference type="Gramene" id="RZC76148">
    <property type="protein sequence ID" value="RZC76148"/>
    <property type="gene ID" value="C5167_002044"/>
</dbReference>
<evidence type="ECO:0000313" key="13">
    <source>
        <dbReference type="Proteomes" id="UP000316621"/>
    </source>
</evidence>
<dbReference type="GO" id="GO:0005506">
    <property type="term" value="F:iron ion binding"/>
    <property type="evidence" value="ECO:0007669"/>
    <property type="project" value="InterPro"/>
</dbReference>
<keyword evidence="13" id="KW-1185">Reference proteome</keyword>
<feature type="coiled-coil region" evidence="10">
    <location>
        <begin position="129"/>
        <end position="156"/>
    </location>
</feature>
<comment type="subcellular location">
    <subcellularLocation>
        <location evidence="1">Membrane</location>
        <topology evidence="1">Single-pass membrane protein</topology>
    </subcellularLocation>
</comment>
<name>A0A4Y7KVE6_PAPSO</name>
<dbReference type="GO" id="GO:0033075">
    <property type="term" value="P:isoquinoline alkaloid biosynthetic process"/>
    <property type="evidence" value="ECO:0007669"/>
    <property type="project" value="UniProtKB-ARBA"/>
</dbReference>
<protein>
    <submittedName>
        <fullName evidence="12">Uncharacterized protein</fullName>
    </submittedName>
</protein>
<dbReference type="InterPro" id="IPR001128">
    <property type="entry name" value="Cyt_P450"/>
</dbReference>
<dbReference type="GO" id="GO:0016709">
    <property type="term" value="F:oxidoreductase activity, acting on paired donors, with incorporation or reduction of molecular oxygen, NAD(P)H as one donor, and incorporation of one atom of oxygen"/>
    <property type="evidence" value="ECO:0007669"/>
    <property type="project" value="TreeGrafter"/>
</dbReference>
<organism evidence="12 13">
    <name type="scientific">Papaver somniferum</name>
    <name type="common">Opium poppy</name>
    <dbReference type="NCBI Taxonomy" id="3469"/>
    <lineage>
        <taxon>Eukaryota</taxon>
        <taxon>Viridiplantae</taxon>
        <taxon>Streptophyta</taxon>
        <taxon>Embryophyta</taxon>
        <taxon>Tracheophyta</taxon>
        <taxon>Spermatophyta</taxon>
        <taxon>Magnoliopsida</taxon>
        <taxon>Ranunculales</taxon>
        <taxon>Papaveraceae</taxon>
        <taxon>Papaveroideae</taxon>
        <taxon>Papaver</taxon>
    </lineage>
</organism>
<keyword evidence="7 9" id="KW-0349">Heme</keyword>
<dbReference type="InterPro" id="IPR017972">
    <property type="entry name" value="Cyt_P450_CS"/>
</dbReference>
<evidence type="ECO:0000256" key="7">
    <source>
        <dbReference type="PIRSR" id="PIRSR602403-1"/>
    </source>
</evidence>
<dbReference type="AlphaFoldDB" id="A0A4Y7KVE6"/>
<dbReference type="InterPro" id="IPR002403">
    <property type="entry name" value="Cyt_P450_E_grp-IV"/>
</dbReference>
<keyword evidence="2" id="KW-0812">Transmembrane</keyword>
<comment type="similarity">
    <text evidence="9">Belongs to the cytochrome P450 family.</text>
</comment>
<gene>
    <name evidence="12" type="ORF">C5167_002044</name>
</gene>
<dbReference type="InterPro" id="IPR036396">
    <property type="entry name" value="Cyt_P450_sf"/>
</dbReference>
<comment type="cofactor">
    <cofactor evidence="7">
        <name>heme</name>
        <dbReference type="ChEBI" id="CHEBI:30413"/>
    </cofactor>
</comment>
<evidence type="ECO:0000256" key="11">
    <source>
        <dbReference type="SAM" id="MobiDB-lite"/>
    </source>
</evidence>
<keyword evidence="8" id="KW-0802">TPR repeat</keyword>
<dbReference type="EMBL" id="CM010723">
    <property type="protein sequence ID" value="RZC76148.1"/>
    <property type="molecule type" value="Genomic_DNA"/>
</dbReference>
<feature type="repeat" description="TPR" evidence="8">
    <location>
        <begin position="157"/>
        <end position="190"/>
    </location>
</feature>
<dbReference type="Gene3D" id="1.25.40.10">
    <property type="entry name" value="Tetratricopeptide repeat domain"/>
    <property type="match status" value="1"/>
</dbReference>
<feature type="repeat" description="TPR" evidence="8">
    <location>
        <begin position="191"/>
        <end position="224"/>
    </location>
</feature>
<accession>A0A4Y7KVE6</accession>
<evidence type="ECO:0000256" key="1">
    <source>
        <dbReference type="ARBA" id="ARBA00004167"/>
    </source>
</evidence>
<keyword evidence="3 7" id="KW-0479">Metal-binding</keyword>
<evidence type="ECO:0000256" key="4">
    <source>
        <dbReference type="ARBA" id="ARBA00022989"/>
    </source>
</evidence>
<keyword evidence="6" id="KW-0472">Membrane</keyword>
<keyword evidence="5 7" id="KW-0408">Iron</keyword>
<dbReference type="Pfam" id="PF00067">
    <property type="entry name" value="p450"/>
    <property type="match status" value="1"/>
</dbReference>
<dbReference type="PRINTS" id="PR00385">
    <property type="entry name" value="P450"/>
</dbReference>
<feature type="binding site" description="axial binding residue" evidence="7">
    <location>
        <position position="525"/>
    </location>
    <ligand>
        <name>heme</name>
        <dbReference type="ChEBI" id="CHEBI:30413"/>
    </ligand>
    <ligandPart>
        <name>Fe</name>
        <dbReference type="ChEBI" id="CHEBI:18248"/>
    </ligandPart>
</feature>
<dbReference type="GO" id="GO:0020037">
    <property type="term" value="F:heme binding"/>
    <property type="evidence" value="ECO:0007669"/>
    <property type="project" value="InterPro"/>
</dbReference>
<dbReference type="Proteomes" id="UP000316621">
    <property type="component" value="Chromosome 9"/>
</dbReference>
<feature type="region of interest" description="Disordered" evidence="11">
    <location>
        <begin position="370"/>
        <end position="396"/>
    </location>
</feature>
<dbReference type="InterPro" id="IPR019734">
    <property type="entry name" value="TPR_rpt"/>
</dbReference>
<keyword evidence="10" id="KW-0175">Coiled coil</keyword>